<gene>
    <name evidence="2" type="ORF">F7725_007731</name>
</gene>
<proteinExistence type="predicted"/>
<organism evidence="2 3">
    <name type="scientific">Dissostichus mawsoni</name>
    <name type="common">Antarctic cod</name>
    <dbReference type="NCBI Taxonomy" id="36200"/>
    <lineage>
        <taxon>Eukaryota</taxon>
        <taxon>Metazoa</taxon>
        <taxon>Chordata</taxon>
        <taxon>Craniata</taxon>
        <taxon>Vertebrata</taxon>
        <taxon>Euteleostomi</taxon>
        <taxon>Actinopterygii</taxon>
        <taxon>Neopterygii</taxon>
        <taxon>Teleostei</taxon>
        <taxon>Neoteleostei</taxon>
        <taxon>Acanthomorphata</taxon>
        <taxon>Eupercaria</taxon>
        <taxon>Perciformes</taxon>
        <taxon>Notothenioidei</taxon>
        <taxon>Nototheniidae</taxon>
        <taxon>Dissostichus</taxon>
    </lineage>
</organism>
<feature type="region of interest" description="Disordered" evidence="1">
    <location>
        <begin position="1"/>
        <end position="129"/>
    </location>
</feature>
<evidence type="ECO:0000313" key="2">
    <source>
        <dbReference type="EMBL" id="KAF3844568.1"/>
    </source>
</evidence>
<feature type="compositionally biased region" description="Polar residues" evidence="1">
    <location>
        <begin position="50"/>
        <end position="60"/>
    </location>
</feature>
<dbReference type="EMBL" id="JAAKFY010000015">
    <property type="protein sequence ID" value="KAF3844568.1"/>
    <property type="molecule type" value="Genomic_DNA"/>
</dbReference>
<feature type="compositionally biased region" description="Low complexity" evidence="1">
    <location>
        <begin position="1"/>
        <end position="17"/>
    </location>
</feature>
<comment type="caution">
    <text evidence="2">The sequence shown here is derived from an EMBL/GenBank/DDBJ whole genome shotgun (WGS) entry which is preliminary data.</text>
</comment>
<keyword evidence="3" id="KW-1185">Reference proteome</keyword>
<evidence type="ECO:0000256" key="1">
    <source>
        <dbReference type="SAM" id="MobiDB-lite"/>
    </source>
</evidence>
<reference evidence="2 3" key="1">
    <citation type="submission" date="2020-03" db="EMBL/GenBank/DDBJ databases">
        <title>Dissostichus mawsoni Genome sequencing and assembly.</title>
        <authorList>
            <person name="Park H."/>
        </authorList>
    </citation>
    <scope>NUCLEOTIDE SEQUENCE [LARGE SCALE GENOMIC DNA]</scope>
    <source>
        <strain evidence="2">DM0001</strain>
        <tissue evidence="2">Muscle</tissue>
    </source>
</reference>
<name>A0A7J5Y888_DISMA</name>
<dbReference type="OrthoDB" id="73209at2759"/>
<sequence length="190" mass="20341">MTTSNTVTSTAASTLTAKGPHIPPQHGPEGGHINLAFTQGQPQEKEGPNGKSTTLWNPTYGSRACRWRPCTPTPLRPPSPSRASDGLRPPEGGFSDPGSLGFVRGQPSAAGYHGDSTGPPAAQDGGPQRHRALAHMPVLFLHTVRTETLLHPLPSHHVGSSLQVWLSIWMEPQNLELCSDPRRMLSTAEK</sequence>
<protein>
    <submittedName>
        <fullName evidence="2">Uncharacterized protein</fullName>
    </submittedName>
</protein>
<evidence type="ECO:0000313" key="3">
    <source>
        <dbReference type="Proteomes" id="UP000518266"/>
    </source>
</evidence>
<dbReference type="Proteomes" id="UP000518266">
    <property type="component" value="Unassembled WGS sequence"/>
</dbReference>
<feature type="compositionally biased region" description="Pro residues" evidence="1">
    <location>
        <begin position="71"/>
        <end position="80"/>
    </location>
</feature>
<dbReference type="AlphaFoldDB" id="A0A7J5Y888"/>
<accession>A0A7J5Y888</accession>